<dbReference type="EMBL" id="ML119938">
    <property type="protein sequence ID" value="RPA71372.1"/>
    <property type="molecule type" value="Genomic_DNA"/>
</dbReference>
<dbReference type="GO" id="GO:0005739">
    <property type="term" value="C:mitochondrion"/>
    <property type="evidence" value="ECO:0007669"/>
    <property type="project" value="TreeGrafter"/>
</dbReference>
<dbReference type="Gene3D" id="3.40.50.880">
    <property type="match status" value="1"/>
</dbReference>
<evidence type="ECO:0000259" key="4">
    <source>
        <dbReference type="Pfam" id="PF01965"/>
    </source>
</evidence>
<feature type="domain" description="DJ-1/PfpI" evidence="4">
    <location>
        <begin position="160"/>
        <end position="270"/>
    </location>
</feature>
<protein>
    <recommendedName>
        <fullName evidence="1">D-lactate dehydratase</fullName>
        <ecNumber evidence="1">4.2.1.130</ecNumber>
    </recommendedName>
</protein>
<feature type="region of interest" description="Disordered" evidence="3">
    <location>
        <begin position="137"/>
        <end position="156"/>
    </location>
</feature>
<dbReference type="GO" id="GO:1903189">
    <property type="term" value="P:glyoxal metabolic process"/>
    <property type="evidence" value="ECO:0007669"/>
    <property type="project" value="TreeGrafter"/>
</dbReference>
<evidence type="ECO:0000256" key="3">
    <source>
        <dbReference type="SAM" id="MobiDB-lite"/>
    </source>
</evidence>
<dbReference type="SUPFAM" id="SSF52317">
    <property type="entry name" value="Class I glutamine amidotransferase-like"/>
    <property type="match status" value="2"/>
</dbReference>
<evidence type="ECO:0000256" key="1">
    <source>
        <dbReference type="ARBA" id="ARBA00013134"/>
    </source>
</evidence>
<dbReference type="STRING" id="1160509.A0A3N4H9U5"/>
<feature type="region of interest" description="Disordered" evidence="3">
    <location>
        <begin position="1"/>
        <end position="25"/>
    </location>
</feature>
<dbReference type="GO" id="GO:0006979">
    <property type="term" value="P:response to oxidative stress"/>
    <property type="evidence" value="ECO:0007669"/>
    <property type="project" value="TreeGrafter"/>
</dbReference>
<feature type="compositionally biased region" description="Polar residues" evidence="3">
    <location>
        <begin position="1"/>
        <end position="13"/>
    </location>
</feature>
<name>A0A3N4H9U5_ASCIM</name>
<dbReference type="GO" id="GO:0005634">
    <property type="term" value="C:nucleus"/>
    <property type="evidence" value="ECO:0007669"/>
    <property type="project" value="TreeGrafter"/>
</dbReference>
<accession>A0A3N4H9U5</accession>
<gene>
    <name evidence="5" type="ORF">BJ508DRAFT_419946</name>
</gene>
<dbReference type="OrthoDB" id="543156at2759"/>
<dbReference type="GO" id="GO:0019172">
    <property type="term" value="F:glyoxalase III activity"/>
    <property type="evidence" value="ECO:0007669"/>
    <property type="project" value="UniProtKB-EC"/>
</dbReference>
<feature type="domain" description="DJ-1/PfpI" evidence="4">
    <location>
        <begin position="30"/>
        <end position="132"/>
    </location>
</feature>
<dbReference type="AlphaFoldDB" id="A0A3N4H9U5"/>
<proteinExistence type="predicted"/>
<organism evidence="5 6">
    <name type="scientific">Ascobolus immersus RN42</name>
    <dbReference type="NCBI Taxonomy" id="1160509"/>
    <lineage>
        <taxon>Eukaryota</taxon>
        <taxon>Fungi</taxon>
        <taxon>Dikarya</taxon>
        <taxon>Ascomycota</taxon>
        <taxon>Pezizomycotina</taxon>
        <taxon>Pezizomycetes</taxon>
        <taxon>Pezizales</taxon>
        <taxon>Ascobolaceae</taxon>
        <taxon>Ascobolus</taxon>
    </lineage>
</organism>
<dbReference type="Proteomes" id="UP000275078">
    <property type="component" value="Unassembled WGS sequence"/>
</dbReference>
<sequence>MSATNSNIEQSKAQQDEAKEFKGPNEEGKKTALILIADGSEEIETVVPFDVLIRAGFQVITVGVGLDMVFNAPAASATLSRGLRIIPDHTFLDLPSSITPDVLVLPGGKKGAETFFEQETVQNLIRTTFKSNVESELKKVEKEGQEDKKPEDREKKEIKVQKGIGKKHYIAAICAATKAVVRAIEEAPEDDKKAWGLDEKKPTVTSHPSVEKEVKGDEDGFLYYGKDKEEGKGKKYKGWNYSKDRVVVDRQFITSRGPGTAMEWALKIAEVVGGVEAREKAQEGMML</sequence>
<dbReference type="InterPro" id="IPR029062">
    <property type="entry name" value="Class_I_gatase-like"/>
</dbReference>
<reference evidence="5 6" key="1">
    <citation type="journal article" date="2018" name="Nat. Ecol. Evol.">
        <title>Pezizomycetes genomes reveal the molecular basis of ectomycorrhizal truffle lifestyle.</title>
        <authorList>
            <person name="Murat C."/>
            <person name="Payen T."/>
            <person name="Noel B."/>
            <person name="Kuo A."/>
            <person name="Morin E."/>
            <person name="Chen J."/>
            <person name="Kohler A."/>
            <person name="Krizsan K."/>
            <person name="Balestrini R."/>
            <person name="Da Silva C."/>
            <person name="Montanini B."/>
            <person name="Hainaut M."/>
            <person name="Levati E."/>
            <person name="Barry K.W."/>
            <person name="Belfiori B."/>
            <person name="Cichocki N."/>
            <person name="Clum A."/>
            <person name="Dockter R.B."/>
            <person name="Fauchery L."/>
            <person name="Guy J."/>
            <person name="Iotti M."/>
            <person name="Le Tacon F."/>
            <person name="Lindquist E.A."/>
            <person name="Lipzen A."/>
            <person name="Malagnac F."/>
            <person name="Mello A."/>
            <person name="Molinier V."/>
            <person name="Miyauchi S."/>
            <person name="Poulain J."/>
            <person name="Riccioni C."/>
            <person name="Rubini A."/>
            <person name="Sitrit Y."/>
            <person name="Splivallo R."/>
            <person name="Traeger S."/>
            <person name="Wang M."/>
            <person name="Zifcakova L."/>
            <person name="Wipf D."/>
            <person name="Zambonelli A."/>
            <person name="Paolocci F."/>
            <person name="Nowrousian M."/>
            <person name="Ottonello S."/>
            <person name="Baldrian P."/>
            <person name="Spatafora J.W."/>
            <person name="Henrissat B."/>
            <person name="Nagy L.G."/>
            <person name="Aury J.M."/>
            <person name="Wincker P."/>
            <person name="Grigoriev I.V."/>
            <person name="Bonfante P."/>
            <person name="Martin F.M."/>
        </authorList>
    </citation>
    <scope>NUCLEOTIDE SEQUENCE [LARGE SCALE GENOMIC DNA]</scope>
    <source>
        <strain evidence="5 6">RN42</strain>
    </source>
</reference>
<dbReference type="PANTHER" id="PTHR48094">
    <property type="entry name" value="PROTEIN/NUCLEIC ACID DEGLYCASE DJ-1-RELATED"/>
    <property type="match status" value="1"/>
</dbReference>
<evidence type="ECO:0000313" key="6">
    <source>
        <dbReference type="Proteomes" id="UP000275078"/>
    </source>
</evidence>
<feature type="compositionally biased region" description="Basic and acidic residues" evidence="3">
    <location>
        <begin position="14"/>
        <end position="25"/>
    </location>
</feature>
<dbReference type="CDD" id="cd03135">
    <property type="entry name" value="GATase1_DJ-1"/>
    <property type="match status" value="1"/>
</dbReference>
<evidence type="ECO:0000256" key="2">
    <source>
        <dbReference type="ARBA" id="ARBA00048082"/>
    </source>
</evidence>
<dbReference type="Pfam" id="PF01965">
    <property type="entry name" value="DJ-1_PfpI"/>
    <property type="match status" value="2"/>
</dbReference>
<keyword evidence="6" id="KW-1185">Reference proteome</keyword>
<dbReference type="InterPro" id="IPR002818">
    <property type="entry name" value="DJ-1/PfpI"/>
</dbReference>
<dbReference type="InterPro" id="IPR050325">
    <property type="entry name" value="Prot/Nucl_acid_deglycase"/>
</dbReference>
<comment type="catalytic activity">
    <reaction evidence="2">
        <text>methylglyoxal + H2O = (R)-lactate + H(+)</text>
        <dbReference type="Rhea" id="RHEA:27754"/>
        <dbReference type="ChEBI" id="CHEBI:15377"/>
        <dbReference type="ChEBI" id="CHEBI:15378"/>
        <dbReference type="ChEBI" id="CHEBI:16004"/>
        <dbReference type="ChEBI" id="CHEBI:17158"/>
        <dbReference type="EC" id="4.2.1.130"/>
    </reaction>
</comment>
<dbReference type="PANTHER" id="PTHR48094:SF12">
    <property type="entry name" value="PARKINSON DISEASE PROTEIN 7 HOMOLOG"/>
    <property type="match status" value="1"/>
</dbReference>
<dbReference type="EC" id="4.2.1.130" evidence="1"/>
<evidence type="ECO:0000313" key="5">
    <source>
        <dbReference type="EMBL" id="RPA71372.1"/>
    </source>
</evidence>